<evidence type="ECO:0000313" key="1">
    <source>
        <dbReference type="EMBL" id="MBW0523451.1"/>
    </source>
</evidence>
<dbReference type="AlphaFoldDB" id="A0A9Q3HZ62"/>
<proteinExistence type="predicted"/>
<gene>
    <name evidence="1" type="ORF">O181_063166</name>
</gene>
<comment type="caution">
    <text evidence="1">The sequence shown here is derived from an EMBL/GenBank/DDBJ whole genome shotgun (WGS) entry which is preliminary data.</text>
</comment>
<name>A0A9Q3HZ62_9BASI</name>
<sequence length="104" mass="11712">MLVKVVMILMIKKLKLWTRKLAKLKFTPLLIHILGSSKPNLSLVLQEICNQDLLLALPLFTNLHLIHSMLGHLTSNLKPMASTPGRRRAASFSLPYPAAEVFQQ</sequence>
<accession>A0A9Q3HZ62</accession>
<keyword evidence="2" id="KW-1185">Reference proteome</keyword>
<organism evidence="1 2">
    <name type="scientific">Austropuccinia psidii MF-1</name>
    <dbReference type="NCBI Taxonomy" id="1389203"/>
    <lineage>
        <taxon>Eukaryota</taxon>
        <taxon>Fungi</taxon>
        <taxon>Dikarya</taxon>
        <taxon>Basidiomycota</taxon>
        <taxon>Pucciniomycotina</taxon>
        <taxon>Pucciniomycetes</taxon>
        <taxon>Pucciniales</taxon>
        <taxon>Sphaerophragmiaceae</taxon>
        <taxon>Austropuccinia</taxon>
    </lineage>
</organism>
<reference evidence="1" key="1">
    <citation type="submission" date="2021-03" db="EMBL/GenBank/DDBJ databases">
        <title>Draft genome sequence of rust myrtle Austropuccinia psidii MF-1, a brazilian biotype.</title>
        <authorList>
            <person name="Quecine M.C."/>
            <person name="Pachon D.M.R."/>
            <person name="Bonatelli M.L."/>
            <person name="Correr F.H."/>
            <person name="Franceschini L.M."/>
            <person name="Leite T.F."/>
            <person name="Margarido G.R.A."/>
            <person name="Almeida C.A."/>
            <person name="Ferrarezi J.A."/>
            <person name="Labate C.A."/>
        </authorList>
    </citation>
    <scope>NUCLEOTIDE SEQUENCE</scope>
    <source>
        <strain evidence="1">MF-1</strain>
    </source>
</reference>
<protein>
    <submittedName>
        <fullName evidence="1">Uncharacterized protein</fullName>
    </submittedName>
</protein>
<dbReference type="EMBL" id="AVOT02030290">
    <property type="protein sequence ID" value="MBW0523451.1"/>
    <property type="molecule type" value="Genomic_DNA"/>
</dbReference>
<dbReference type="Proteomes" id="UP000765509">
    <property type="component" value="Unassembled WGS sequence"/>
</dbReference>
<evidence type="ECO:0000313" key="2">
    <source>
        <dbReference type="Proteomes" id="UP000765509"/>
    </source>
</evidence>